<proteinExistence type="predicted"/>
<protein>
    <recommendedName>
        <fullName evidence="3">DUF2188 domain-containing protein</fullName>
    </recommendedName>
</protein>
<reference evidence="1 2" key="1">
    <citation type="submission" date="2020-04" db="EMBL/GenBank/DDBJ databases">
        <title>Rhizobium bacterial biofertilizers improve the content of phenolic compounds of Lactuca sativa L. under non-saline and saline-stress conditions.</title>
        <authorList>
            <person name="Ayuso-Calles M."/>
            <person name="Garcia-Estevez I."/>
            <person name="Jimenez-Gomez A."/>
            <person name="Flores-Felix J.D."/>
            <person name="Escribano-Bailon M."/>
            <person name="Rivas R."/>
        </authorList>
    </citation>
    <scope>NUCLEOTIDE SEQUENCE [LARGE SCALE GENOMIC DNA]</scope>
    <source>
        <strain evidence="1 2">GPTR02</strain>
    </source>
</reference>
<gene>
    <name evidence="1" type="ORF">HLI17_32455</name>
</gene>
<comment type="caution">
    <text evidence="1">The sequence shown here is derived from an EMBL/GenBank/DDBJ whole genome shotgun (WGS) entry which is preliminary data.</text>
</comment>
<dbReference type="EMBL" id="JABEQY010000050">
    <property type="protein sequence ID" value="NNH67909.1"/>
    <property type="molecule type" value="Genomic_DNA"/>
</dbReference>
<sequence length="80" mass="8574">MPRAFTSISIFAFDLDDRGQPVRAWKTVYDGGEAEAVEEAKAAARSHAGALVVKREGHPVVGEEGDPIVVFQSGKIGDFD</sequence>
<dbReference type="AlphaFoldDB" id="A0A7Y2W905"/>
<evidence type="ECO:0000313" key="1">
    <source>
        <dbReference type="EMBL" id="NNH67909.1"/>
    </source>
</evidence>
<organism evidence="1 2">
    <name type="scientific">Rhizobium laguerreae</name>
    <dbReference type="NCBI Taxonomy" id="1076926"/>
    <lineage>
        <taxon>Bacteria</taxon>
        <taxon>Pseudomonadati</taxon>
        <taxon>Pseudomonadota</taxon>
        <taxon>Alphaproteobacteria</taxon>
        <taxon>Hyphomicrobiales</taxon>
        <taxon>Rhizobiaceae</taxon>
        <taxon>Rhizobium/Agrobacterium group</taxon>
        <taxon>Rhizobium</taxon>
    </lineage>
</organism>
<dbReference type="RefSeq" id="WP_170276956.1">
    <property type="nucleotide sequence ID" value="NZ_JABEQY010000050.1"/>
</dbReference>
<accession>A0A7Y2W905</accession>
<evidence type="ECO:0000313" key="2">
    <source>
        <dbReference type="Proteomes" id="UP000530654"/>
    </source>
</evidence>
<dbReference type="Proteomes" id="UP000530654">
    <property type="component" value="Unassembled WGS sequence"/>
</dbReference>
<evidence type="ECO:0008006" key="3">
    <source>
        <dbReference type="Google" id="ProtNLM"/>
    </source>
</evidence>
<name>A0A7Y2W905_9HYPH</name>